<evidence type="ECO:0000256" key="2">
    <source>
        <dbReference type="ARBA" id="ARBA00016664"/>
    </source>
</evidence>
<evidence type="ECO:0000256" key="6">
    <source>
        <dbReference type="HAMAP-Rule" id="MF_00076"/>
    </source>
</evidence>
<dbReference type="InterPro" id="IPR000807">
    <property type="entry name" value="ImidazoleglycerolP_deHydtase"/>
</dbReference>
<dbReference type="GO" id="GO:0005737">
    <property type="term" value="C:cytoplasm"/>
    <property type="evidence" value="ECO:0007669"/>
    <property type="project" value="UniProtKB-SubCell"/>
</dbReference>
<dbReference type="PANTHER" id="PTHR23133:SF2">
    <property type="entry name" value="IMIDAZOLEGLYCEROL-PHOSPHATE DEHYDRATASE"/>
    <property type="match status" value="1"/>
</dbReference>
<protein>
    <recommendedName>
        <fullName evidence="2 6">Imidazoleglycerol-phosphate dehydratase</fullName>
        <shortName evidence="6">IGPD</shortName>
        <ecNumber evidence="6 7">4.2.1.19</ecNumber>
    </recommendedName>
</protein>
<dbReference type="NCBIfam" id="NF002111">
    <property type="entry name" value="PRK00951.2-1"/>
    <property type="match status" value="1"/>
</dbReference>
<comment type="subcellular location">
    <subcellularLocation>
        <location evidence="6 7">Cytoplasm</location>
    </subcellularLocation>
</comment>
<dbReference type="PROSITE" id="PS00954">
    <property type="entry name" value="IGP_DEHYDRATASE_1"/>
    <property type="match status" value="1"/>
</dbReference>
<dbReference type="Gene3D" id="3.30.230.40">
    <property type="entry name" value="Imidazole glycerol phosphate dehydratase, domain 1"/>
    <property type="match status" value="2"/>
</dbReference>
<dbReference type="Proteomes" id="UP000004283">
    <property type="component" value="Unassembled WGS sequence"/>
</dbReference>
<dbReference type="FunFam" id="3.30.230.40:FF:000003">
    <property type="entry name" value="Imidazoleglycerol-phosphate dehydratase HisB"/>
    <property type="match status" value="1"/>
</dbReference>
<reference evidence="8 9" key="1">
    <citation type="submission" date="2009-04" db="EMBL/GenBank/DDBJ databases">
        <authorList>
            <person name="Qin X."/>
            <person name="Bachman B."/>
            <person name="Battles P."/>
            <person name="Bell A."/>
            <person name="Bess C."/>
            <person name="Bickham C."/>
            <person name="Chaboub L."/>
            <person name="Chen D."/>
            <person name="Coyle M."/>
            <person name="Deiros D.R."/>
            <person name="Dinh H."/>
            <person name="Forbes L."/>
            <person name="Fowler G."/>
            <person name="Francisco L."/>
            <person name="Fu Q."/>
            <person name="Gubbala S."/>
            <person name="Hale W."/>
            <person name="Han Y."/>
            <person name="Hemphill L."/>
            <person name="Highlander S.K."/>
            <person name="Hirani K."/>
            <person name="Hogues M."/>
            <person name="Jackson L."/>
            <person name="Jakkamsetti A."/>
            <person name="Javaid M."/>
            <person name="Jiang H."/>
            <person name="Korchina V."/>
            <person name="Kovar C."/>
            <person name="Lara F."/>
            <person name="Lee S."/>
            <person name="Mata R."/>
            <person name="Mathew T."/>
            <person name="Moen C."/>
            <person name="Morales K."/>
            <person name="Munidasa M."/>
            <person name="Nazareth L."/>
            <person name="Ngo R."/>
            <person name="Nguyen L."/>
            <person name="Okwuonu G."/>
            <person name="Ongeri F."/>
            <person name="Patil S."/>
            <person name="Petrosino J."/>
            <person name="Pham C."/>
            <person name="Pham P."/>
            <person name="Pu L.-L."/>
            <person name="Puazo M."/>
            <person name="Raj R."/>
            <person name="Reid J."/>
            <person name="Rouhana J."/>
            <person name="Saada N."/>
            <person name="Shang Y."/>
            <person name="Simmons D."/>
            <person name="Thornton R."/>
            <person name="Warren J."/>
            <person name="Weissenberger G."/>
            <person name="Zhang J."/>
            <person name="Zhang L."/>
            <person name="Zhou C."/>
            <person name="Zhu D."/>
            <person name="Muzny D."/>
            <person name="Worley K."/>
            <person name="Gibbs R."/>
        </authorList>
    </citation>
    <scope>NUCLEOTIDE SEQUENCE [LARGE SCALE GENOMIC DNA]</scope>
    <source>
        <strain evidence="8 9">ATCC 19254</strain>
    </source>
</reference>
<evidence type="ECO:0000256" key="3">
    <source>
        <dbReference type="ARBA" id="ARBA00022605"/>
    </source>
</evidence>
<keyword evidence="4 6" id="KW-0368">Histidine biosynthesis</keyword>
<dbReference type="InterPro" id="IPR038494">
    <property type="entry name" value="IGPD_sf"/>
</dbReference>
<dbReference type="UniPathway" id="UPA00031">
    <property type="reaction ID" value="UER00011"/>
</dbReference>
<dbReference type="HAMAP" id="MF_00076">
    <property type="entry name" value="HisB"/>
    <property type="match status" value="1"/>
</dbReference>
<keyword evidence="6" id="KW-0963">Cytoplasm</keyword>
<comment type="catalytic activity">
    <reaction evidence="6 7">
        <text>D-erythro-1-(imidazol-4-yl)glycerol 3-phosphate = 3-(imidazol-4-yl)-2-oxopropyl phosphate + H2O</text>
        <dbReference type="Rhea" id="RHEA:11040"/>
        <dbReference type="ChEBI" id="CHEBI:15377"/>
        <dbReference type="ChEBI" id="CHEBI:57766"/>
        <dbReference type="ChEBI" id="CHEBI:58278"/>
        <dbReference type="EC" id="4.2.1.19"/>
    </reaction>
</comment>
<dbReference type="FunFam" id="3.30.230.40:FF:000001">
    <property type="entry name" value="Imidazoleglycerol-phosphate dehydratase HisB"/>
    <property type="match status" value="1"/>
</dbReference>
<dbReference type="PROSITE" id="PS00955">
    <property type="entry name" value="IGP_DEHYDRATASE_2"/>
    <property type="match status" value="1"/>
</dbReference>
<evidence type="ECO:0000256" key="1">
    <source>
        <dbReference type="ARBA" id="ARBA00005047"/>
    </source>
</evidence>
<comment type="pathway">
    <text evidence="1 6 7">Amino-acid biosynthesis; L-histidine biosynthesis; L-histidine from 5-phospho-alpha-D-ribose 1-diphosphate: step 6/9.</text>
</comment>
<accession>C2KK28</accession>
<keyword evidence="5 6" id="KW-0456">Lyase</keyword>
<dbReference type="InterPro" id="IPR020568">
    <property type="entry name" value="Ribosomal_Su5_D2-typ_SF"/>
</dbReference>
<gene>
    <name evidence="6 8" type="primary">hisB</name>
    <name evidence="8" type="ORF">HMPREF0555_0994</name>
</gene>
<dbReference type="GO" id="GO:0000105">
    <property type="term" value="P:L-histidine biosynthetic process"/>
    <property type="evidence" value="ECO:0007669"/>
    <property type="project" value="UniProtKB-UniRule"/>
</dbReference>
<sequence length="202" mass="22599">MKVEKNNMSRTATIKRDTFETQIELTLNLDEQTPIKVDTGIGYIDHMLTLFAKHGRFGLQVDVKGDLQVDSHHTTEDIGIVLGEAFTQALGDKVGIERYGAQFVPMDETLTRAVIDLSGRSYLVLHAELTAPTLGTFETEVVEDFWQGFADQARANVHIEVLYGRNTHHKIESMFKAVGRAMRRAITINPEIKGVNSTKGRI</sequence>
<dbReference type="EMBL" id="ACKV01000046">
    <property type="protein sequence ID" value="EEJ42409.1"/>
    <property type="molecule type" value="Genomic_DNA"/>
</dbReference>
<dbReference type="InterPro" id="IPR020565">
    <property type="entry name" value="ImidazoleglycerP_deHydtase_CS"/>
</dbReference>
<dbReference type="CDD" id="cd07914">
    <property type="entry name" value="IGPD"/>
    <property type="match status" value="1"/>
</dbReference>
<evidence type="ECO:0000256" key="5">
    <source>
        <dbReference type="ARBA" id="ARBA00023239"/>
    </source>
</evidence>
<dbReference type="GO" id="GO:0004424">
    <property type="term" value="F:imidazoleglycerol-phosphate dehydratase activity"/>
    <property type="evidence" value="ECO:0007669"/>
    <property type="project" value="UniProtKB-UniRule"/>
</dbReference>
<comment type="similarity">
    <text evidence="6 7">Belongs to the imidazoleglycerol-phosphate dehydratase family.</text>
</comment>
<evidence type="ECO:0000313" key="9">
    <source>
        <dbReference type="Proteomes" id="UP000004283"/>
    </source>
</evidence>
<dbReference type="NCBIfam" id="NF002114">
    <property type="entry name" value="PRK00951.2-4"/>
    <property type="match status" value="1"/>
</dbReference>
<evidence type="ECO:0000313" key="8">
    <source>
        <dbReference type="EMBL" id="EEJ42409.1"/>
    </source>
</evidence>
<dbReference type="EC" id="4.2.1.19" evidence="6 7"/>
<dbReference type="HOGENOM" id="CLU_044308_3_0_9"/>
<dbReference type="NCBIfam" id="NF002107">
    <property type="entry name" value="PRK00951.1-2"/>
    <property type="match status" value="1"/>
</dbReference>
<organism evidence="8 9">
    <name type="scientific">Leuconostoc mesenteroides subsp. cremoris ATCC 19254</name>
    <dbReference type="NCBI Taxonomy" id="586220"/>
    <lineage>
        <taxon>Bacteria</taxon>
        <taxon>Bacillati</taxon>
        <taxon>Bacillota</taxon>
        <taxon>Bacilli</taxon>
        <taxon>Lactobacillales</taxon>
        <taxon>Lactobacillaceae</taxon>
        <taxon>Leuconostoc</taxon>
    </lineage>
</organism>
<keyword evidence="3 6" id="KW-0028">Amino-acid biosynthesis</keyword>
<dbReference type="PANTHER" id="PTHR23133">
    <property type="entry name" value="IMIDAZOLEGLYCEROL-PHOSPHATE DEHYDRATASE HIS7"/>
    <property type="match status" value="1"/>
</dbReference>
<comment type="caution">
    <text evidence="8">The sequence shown here is derived from an EMBL/GenBank/DDBJ whole genome shotgun (WGS) entry which is preliminary data.</text>
</comment>
<dbReference type="AlphaFoldDB" id="C2KK28"/>
<evidence type="ECO:0000256" key="4">
    <source>
        <dbReference type="ARBA" id="ARBA00023102"/>
    </source>
</evidence>
<evidence type="ECO:0000256" key="7">
    <source>
        <dbReference type="RuleBase" id="RU000599"/>
    </source>
</evidence>
<proteinExistence type="inferred from homology"/>
<dbReference type="Pfam" id="PF00475">
    <property type="entry name" value="IGPD"/>
    <property type="match status" value="1"/>
</dbReference>
<name>C2KK28_LEUMC</name>
<dbReference type="SUPFAM" id="SSF54211">
    <property type="entry name" value="Ribosomal protein S5 domain 2-like"/>
    <property type="match status" value="2"/>
</dbReference>